<evidence type="ECO:0000256" key="1">
    <source>
        <dbReference type="SAM" id="MobiDB-lite"/>
    </source>
</evidence>
<comment type="caution">
    <text evidence="2">The sequence shown here is derived from an EMBL/GenBank/DDBJ whole genome shotgun (WGS) entry which is preliminary data.</text>
</comment>
<feature type="region of interest" description="Disordered" evidence="1">
    <location>
        <begin position="1"/>
        <end position="29"/>
    </location>
</feature>
<proteinExistence type="predicted"/>
<gene>
    <name evidence="2" type="ORF">CBM2594_U70007</name>
</gene>
<dbReference type="AlphaFoldDB" id="A0A7Z7JJL8"/>
<evidence type="ECO:0000313" key="2">
    <source>
        <dbReference type="EMBL" id="SPC26174.1"/>
    </source>
</evidence>
<reference evidence="2 3" key="1">
    <citation type="submission" date="2018-01" db="EMBL/GenBank/DDBJ databases">
        <authorList>
            <person name="Clerissi C."/>
        </authorList>
    </citation>
    <scope>NUCLEOTIDE SEQUENCE [LARGE SCALE GENOMIC DNA]</scope>
    <source>
        <strain evidence="2">Cupriavidus taiwanensis STM 6021</strain>
    </source>
</reference>
<organism evidence="2 3">
    <name type="scientific">Cupriavidus taiwanensis</name>
    <dbReference type="NCBI Taxonomy" id="164546"/>
    <lineage>
        <taxon>Bacteria</taxon>
        <taxon>Pseudomonadati</taxon>
        <taxon>Pseudomonadota</taxon>
        <taxon>Betaproteobacteria</taxon>
        <taxon>Burkholderiales</taxon>
        <taxon>Burkholderiaceae</taxon>
        <taxon>Cupriavidus</taxon>
    </lineage>
</organism>
<accession>A0A7Z7JJL8</accession>
<dbReference type="Proteomes" id="UP000257139">
    <property type="component" value="Unassembled WGS sequence"/>
</dbReference>
<name>A0A7Z7JJL8_9BURK</name>
<sequence>MVSRQELRADQAGTAGRTPVPAEDYPLVV</sequence>
<dbReference type="EMBL" id="OGUU01000054">
    <property type="protein sequence ID" value="SPC26174.1"/>
    <property type="molecule type" value="Genomic_DNA"/>
</dbReference>
<protein>
    <submittedName>
        <fullName evidence="2">Uncharacterized protein</fullName>
    </submittedName>
</protein>
<evidence type="ECO:0000313" key="3">
    <source>
        <dbReference type="Proteomes" id="UP000257139"/>
    </source>
</evidence>